<reference evidence="2 3" key="1">
    <citation type="submission" date="2020-05" db="EMBL/GenBank/DDBJ databases">
        <authorList>
            <person name="Whitworth D."/>
        </authorList>
    </citation>
    <scope>NUCLEOTIDE SEQUENCE [LARGE SCALE GENOMIC DNA]</scope>
    <source>
        <strain evidence="2 3">CA046A</strain>
    </source>
</reference>
<dbReference type="PROSITE" id="PS51257">
    <property type="entry name" value="PROKAR_LIPOPROTEIN"/>
    <property type="match status" value="1"/>
</dbReference>
<dbReference type="RefSeq" id="WP_171416940.1">
    <property type="nucleotide sequence ID" value="NZ_JABFJW010000157.1"/>
</dbReference>
<gene>
    <name evidence="2" type="ORF">HNS30_20305</name>
</gene>
<name>A0A7Y4JUF9_9BACT</name>
<proteinExistence type="predicted"/>
<dbReference type="Proteomes" id="UP000528460">
    <property type="component" value="Unassembled WGS sequence"/>
</dbReference>
<feature type="signal peptide" evidence="1">
    <location>
        <begin position="1"/>
        <end position="25"/>
    </location>
</feature>
<feature type="chain" id="PRO_5031140964" description="Lipoprotein" evidence="1">
    <location>
        <begin position="26"/>
        <end position="91"/>
    </location>
</feature>
<evidence type="ECO:0008006" key="4">
    <source>
        <dbReference type="Google" id="ProtNLM"/>
    </source>
</evidence>
<comment type="caution">
    <text evidence="2">The sequence shown here is derived from an EMBL/GenBank/DDBJ whole genome shotgun (WGS) entry which is preliminary data.</text>
</comment>
<sequence>MRGIVSALMLGLLVGCGGAMEPTSADDTTSQTVPHADADVTSSVLLECDELDGMACPSSGANPRTCILPGGVGHAYCYCDGEGYDYWRCYY</sequence>
<evidence type="ECO:0000313" key="3">
    <source>
        <dbReference type="Proteomes" id="UP000528460"/>
    </source>
</evidence>
<dbReference type="AlphaFoldDB" id="A0A7Y4JUF9"/>
<evidence type="ECO:0000313" key="2">
    <source>
        <dbReference type="EMBL" id="NOK11390.1"/>
    </source>
</evidence>
<organism evidence="2 3">
    <name type="scientific">Corallococcus exercitus</name>
    <dbReference type="NCBI Taxonomy" id="2316736"/>
    <lineage>
        <taxon>Bacteria</taxon>
        <taxon>Pseudomonadati</taxon>
        <taxon>Myxococcota</taxon>
        <taxon>Myxococcia</taxon>
        <taxon>Myxococcales</taxon>
        <taxon>Cystobacterineae</taxon>
        <taxon>Myxococcaceae</taxon>
        <taxon>Corallococcus</taxon>
    </lineage>
</organism>
<protein>
    <recommendedName>
        <fullName evidence="4">Lipoprotein</fullName>
    </recommendedName>
</protein>
<keyword evidence="1" id="KW-0732">Signal</keyword>
<evidence type="ECO:0000256" key="1">
    <source>
        <dbReference type="SAM" id="SignalP"/>
    </source>
</evidence>
<accession>A0A7Y4JUF9</accession>
<dbReference type="EMBL" id="JABFJW010000157">
    <property type="protein sequence ID" value="NOK11390.1"/>
    <property type="molecule type" value="Genomic_DNA"/>
</dbReference>